<evidence type="ECO:0000256" key="2">
    <source>
        <dbReference type="ARBA" id="ARBA00007664"/>
    </source>
</evidence>
<evidence type="ECO:0000256" key="5">
    <source>
        <dbReference type="ARBA" id="ARBA00022801"/>
    </source>
</evidence>
<accession>A0A8S4DRX5</accession>
<dbReference type="InterPro" id="IPR001254">
    <property type="entry name" value="Trypsin_dom"/>
</dbReference>
<dbReference type="PROSITE" id="PS00134">
    <property type="entry name" value="TRYPSIN_HIS"/>
    <property type="match status" value="1"/>
</dbReference>
<evidence type="ECO:0000313" key="14">
    <source>
        <dbReference type="Proteomes" id="UP000653454"/>
    </source>
</evidence>
<keyword evidence="7" id="KW-1015">Disulfide bond</keyword>
<dbReference type="Gene3D" id="2.40.10.10">
    <property type="entry name" value="Trypsin-like serine proteases"/>
    <property type="match status" value="1"/>
</dbReference>
<evidence type="ECO:0000313" key="13">
    <source>
        <dbReference type="EMBL" id="CAG9103787.1"/>
    </source>
</evidence>
<dbReference type="Pfam" id="PF00089">
    <property type="entry name" value="Trypsin"/>
    <property type="match status" value="1"/>
</dbReference>
<gene>
    <name evidence="13" type="ORF">PLXY2_LOCUS3032</name>
</gene>
<dbReference type="PROSITE" id="PS50240">
    <property type="entry name" value="TRYPSIN_DOM"/>
    <property type="match status" value="1"/>
</dbReference>
<name>A0A8S4DRX5_PLUXY</name>
<keyword evidence="14" id="KW-1185">Reference proteome</keyword>
<dbReference type="GO" id="GO:0006508">
    <property type="term" value="P:proteolysis"/>
    <property type="evidence" value="ECO:0007669"/>
    <property type="project" value="UniProtKB-KW"/>
</dbReference>
<dbReference type="PRINTS" id="PR00722">
    <property type="entry name" value="CHYMOTRYPSIN"/>
</dbReference>
<keyword evidence="3" id="KW-0800">Toxin</keyword>
<evidence type="ECO:0000256" key="8">
    <source>
        <dbReference type="ARBA" id="ARBA00023240"/>
    </source>
</evidence>
<dbReference type="SUPFAM" id="SSF50494">
    <property type="entry name" value="Trypsin-like serine proteases"/>
    <property type="match status" value="1"/>
</dbReference>
<dbReference type="GO" id="GO:0004252">
    <property type="term" value="F:serine-type endopeptidase activity"/>
    <property type="evidence" value="ECO:0007669"/>
    <property type="project" value="InterPro"/>
</dbReference>
<sequence>MMFSTTSAFIMITLAATATALEDVGVYIIGGKDASVNKYPSIVQMEERYGGKWKFKCGAVILSERTVITAAHCMLITYSNGNYDDVKPRNIRIRAGSSKYEKGGHIVDVRNYQSHPNFDEANFNADIALLTLRTRLPMSNITKTAFIVPSGLELPNNHAVQVAGWGRTDSSNHSEDLQAVTVYTVKHDECNRLHGGKITENMICAHDGPPYRRGQKNACYKGDSGGPLYMHGMLVGIVSSGSKNCTEQPAVYTKVSAFTNWINTNAV</sequence>
<evidence type="ECO:0000256" key="6">
    <source>
        <dbReference type="ARBA" id="ARBA00022825"/>
    </source>
</evidence>
<dbReference type="EMBL" id="CAJHNJ030000008">
    <property type="protein sequence ID" value="CAG9103787.1"/>
    <property type="molecule type" value="Genomic_DNA"/>
</dbReference>
<reference evidence="13" key="1">
    <citation type="submission" date="2020-11" db="EMBL/GenBank/DDBJ databases">
        <authorList>
            <person name="Whiteford S."/>
        </authorList>
    </citation>
    <scope>NUCLEOTIDE SEQUENCE</scope>
</reference>
<dbReference type="InterPro" id="IPR050430">
    <property type="entry name" value="Peptidase_S1"/>
</dbReference>
<evidence type="ECO:0000256" key="11">
    <source>
        <dbReference type="SAM" id="SignalP"/>
    </source>
</evidence>
<evidence type="ECO:0000256" key="7">
    <source>
        <dbReference type="ARBA" id="ARBA00023157"/>
    </source>
</evidence>
<comment type="similarity">
    <text evidence="2">Belongs to the peptidase S1 family.</text>
</comment>
<comment type="subcellular location">
    <subcellularLocation>
        <location evidence="1">Secreted</location>
        <location evidence="1">Extracellular space</location>
    </subcellularLocation>
</comment>
<evidence type="ECO:0000259" key="12">
    <source>
        <dbReference type="PROSITE" id="PS50240"/>
    </source>
</evidence>
<evidence type="ECO:0000256" key="3">
    <source>
        <dbReference type="ARBA" id="ARBA00022656"/>
    </source>
</evidence>
<comment type="caution">
    <text evidence="13">The sequence shown here is derived from an EMBL/GenBank/DDBJ whole genome shotgun (WGS) entry which is preliminary data.</text>
</comment>
<dbReference type="FunFam" id="2.40.10.10:FF:000036">
    <property type="entry name" value="Trypsin beta"/>
    <property type="match status" value="1"/>
</dbReference>
<organism evidence="13 14">
    <name type="scientific">Plutella xylostella</name>
    <name type="common">Diamondback moth</name>
    <name type="synonym">Plutella maculipennis</name>
    <dbReference type="NCBI Taxonomy" id="51655"/>
    <lineage>
        <taxon>Eukaryota</taxon>
        <taxon>Metazoa</taxon>
        <taxon>Ecdysozoa</taxon>
        <taxon>Arthropoda</taxon>
        <taxon>Hexapoda</taxon>
        <taxon>Insecta</taxon>
        <taxon>Pterygota</taxon>
        <taxon>Neoptera</taxon>
        <taxon>Endopterygota</taxon>
        <taxon>Lepidoptera</taxon>
        <taxon>Glossata</taxon>
        <taxon>Ditrysia</taxon>
        <taxon>Yponomeutoidea</taxon>
        <taxon>Plutellidae</taxon>
        <taxon>Plutella</taxon>
    </lineage>
</organism>
<evidence type="ECO:0000256" key="10">
    <source>
        <dbReference type="ARBA" id="ARBA00084094"/>
    </source>
</evidence>
<protein>
    <submittedName>
        <fullName evidence="13">(diamondback moth) hypothetical protein</fullName>
    </submittedName>
</protein>
<dbReference type="AlphaFoldDB" id="A0A8S4DRX5"/>
<dbReference type="InterPro" id="IPR009003">
    <property type="entry name" value="Peptidase_S1_PA"/>
</dbReference>
<dbReference type="SMART" id="SM00020">
    <property type="entry name" value="Tryp_SPc"/>
    <property type="match status" value="1"/>
</dbReference>
<dbReference type="GO" id="GO:0005576">
    <property type="term" value="C:extracellular region"/>
    <property type="evidence" value="ECO:0007669"/>
    <property type="project" value="UniProtKB-SubCell"/>
</dbReference>
<feature type="chain" id="PRO_5035932321" evidence="11">
    <location>
        <begin position="21"/>
        <end position="267"/>
    </location>
</feature>
<dbReference type="FunFam" id="2.40.10.10:FF:000068">
    <property type="entry name" value="transmembrane protease serine 2"/>
    <property type="match status" value="1"/>
</dbReference>
<keyword evidence="11" id="KW-0732">Signal</keyword>
<keyword evidence="6" id="KW-0720">Serine protease</keyword>
<dbReference type="GO" id="GO:0090729">
    <property type="term" value="F:toxin activity"/>
    <property type="evidence" value="ECO:0007669"/>
    <property type="project" value="UniProtKB-KW"/>
</dbReference>
<evidence type="ECO:0000256" key="1">
    <source>
        <dbReference type="ARBA" id="ARBA00004239"/>
    </source>
</evidence>
<dbReference type="PANTHER" id="PTHR24276">
    <property type="entry name" value="POLYSERASE-RELATED"/>
    <property type="match status" value="1"/>
</dbReference>
<keyword evidence="8" id="KW-1199">Hemostasis impairing toxin</keyword>
<feature type="domain" description="Peptidase S1" evidence="12">
    <location>
        <begin position="28"/>
        <end position="267"/>
    </location>
</feature>
<evidence type="ECO:0000256" key="9">
    <source>
        <dbReference type="ARBA" id="ARBA00055534"/>
    </source>
</evidence>
<keyword evidence="5" id="KW-0378">Hydrolase</keyword>
<dbReference type="InterPro" id="IPR018114">
    <property type="entry name" value="TRYPSIN_HIS"/>
</dbReference>
<dbReference type="Proteomes" id="UP000653454">
    <property type="component" value="Unassembled WGS sequence"/>
</dbReference>
<comment type="function">
    <text evidence="9">Fibrinolytic activity; shows preferential cleavage of Arg-Gly bonds in all three fibrinogen chains. Contact with the caterpillars causes severe bleeding, due the anticoagulant effect of the protein.</text>
</comment>
<dbReference type="PANTHER" id="PTHR24276:SF98">
    <property type="entry name" value="FI18310P1-RELATED"/>
    <property type="match status" value="1"/>
</dbReference>
<evidence type="ECO:0000256" key="4">
    <source>
        <dbReference type="ARBA" id="ARBA00022670"/>
    </source>
</evidence>
<dbReference type="InterPro" id="IPR001314">
    <property type="entry name" value="Peptidase_S1A"/>
</dbReference>
<keyword evidence="4" id="KW-0645">Protease</keyword>
<dbReference type="CDD" id="cd00190">
    <property type="entry name" value="Tryp_SPc"/>
    <property type="match status" value="1"/>
</dbReference>
<dbReference type="InterPro" id="IPR043504">
    <property type="entry name" value="Peptidase_S1_PA_chymotrypsin"/>
</dbReference>
<feature type="signal peptide" evidence="11">
    <location>
        <begin position="1"/>
        <end position="20"/>
    </location>
</feature>
<keyword evidence="10" id="KW-1205">Fibrinolytic toxin</keyword>
<proteinExistence type="inferred from homology"/>